<evidence type="ECO:0000256" key="5">
    <source>
        <dbReference type="ARBA" id="ARBA00022723"/>
    </source>
</evidence>
<evidence type="ECO:0000313" key="12">
    <source>
        <dbReference type="Proteomes" id="UP000001982"/>
    </source>
</evidence>
<proteinExistence type="inferred from homology"/>
<dbReference type="NCBIfam" id="NF006875">
    <property type="entry name" value="PRK09372.1"/>
    <property type="match status" value="1"/>
</dbReference>
<dbReference type="KEGG" id="sdn:Sden_2025"/>
<keyword evidence="5 9" id="KW-0479">Metal-binding</keyword>
<comment type="function">
    <text evidence="7 10">Catalyzes the aldol cleavage of 4-hydroxy-4-methyl-2-oxoglutarate (HMG) into 2 molecules of pyruvate. Also contains a secondary oxaloacetate (OAA) decarboxylase activity due to the common pyruvate enolate transition state formed following C-C bond cleavage in the retro-aldol and decarboxylation reactions.</text>
</comment>
<dbReference type="GO" id="GO:0051252">
    <property type="term" value="P:regulation of RNA metabolic process"/>
    <property type="evidence" value="ECO:0007669"/>
    <property type="project" value="InterPro"/>
</dbReference>
<dbReference type="PANTHER" id="PTHR33254:SF4">
    <property type="entry name" value="4-HYDROXY-4-METHYL-2-OXOGLUTARATE ALDOLASE 3-RELATED"/>
    <property type="match status" value="1"/>
</dbReference>
<keyword evidence="12" id="KW-1185">Reference proteome</keyword>
<dbReference type="GO" id="GO:0008948">
    <property type="term" value="F:oxaloacetate decarboxylase activity"/>
    <property type="evidence" value="ECO:0007669"/>
    <property type="project" value="UniProtKB-EC"/>
</dbReference>
<dbReference type="CDD" id="cd16841">
    <property type="entry name" value="RraA_family"/>
    <property type="match status" value="1"/>
</dbReference>
<dbReference type="Proteomes" id="UP000001982">
    <property type="component" value="Chromosome"/>
</dbReference>
<dbReference type="RefSeq" id="WP_011496464.1">
    <property type="nucleotide sequence ID" value="NC_007954.1"/>
</dbReference>
<evidence type="ECO:0000256" key="10">
    <source>
        <dbReference type="RuleBase" id="RU004338"/>
    </source>
</evidence>
<dbReference type="PANTHER" id="PTHR33254">
    <property type="entry name" value="4-HYDROXY-4-METHYL-2-OXOGLUTARATE ALDOLASE 3-RELATED"/>
    <property type="match status" value="1"/>
</dbReference>
<dbReference type="HOGENOM" id="CLU_072626_4_0_6"/>
<evidence type="ECO:0000256" key="4">
    <source>
        <dbReference type="ARBA" id="ARBA00011233"/>
    </source>
</evidence>
<dbReference type="InterPro" id="IPR005493">
    <property type="entry name" value="RraA/RraA-like"/>
</dbReference>
<dbReference type="InterPro" id="IPR036704">
    <property type="entry name" value="RraA/RraA-like_sf"/>
</dbReference>
<dbReference type="InterPro" id="IPR010203">
    <property type="entry name" value="RraA"/>
</dbReference>
<comment type="cofactor">
    <cofactor evidence="9">
        <name>Mg(2+)</name>
        <dbReference type="ChEBI" id="CHEBI:18420"/>
    </cofactor>
</comment>
<dbReference type="GO" id="GO:0008428">
    <property type="term" value="F:ribonuclease inhibitor activity"/>
    <property type="evidence" value="ECO:0007669"/>
    <property type="project" value="InterPro"/>
</dbReference>
<keyword evidence="9" id="KW-0460">Magnesium</keyword>
<feature type="binding site" evidence="9">
    <location>
        <begin position="93"/>
        <end position="96"/>
    </location>
    <ligand>
        <name>substrate</name>
    </ligand>
</feature>
<gene>
    <name evidence="11" type="ordered locus">Sden_2025</name>
</gene>
<dbReference type="GO" id="GO:0046872">
    <property type="term" value="F:metal ion binding"/>
    <property type="evidence" value="ECO:0007669"/>
    <property type="project" value="UniProtKB-KW"/>
</dbReference>
<keyword evidence="6 10" id="KW-0456">Lyase</keyword>
<comment type="catalytic activity">
    <reaction evidence="8 10">
        <text>oxaloacetate + H(+) = pyruvate + CO2</text>
        <dbReference type="Rhea" id="RHEA:15641"/>
        <dbReference type="ChEBI" id="CHEBI:15361"/>
        <dbReference type="ChEBI" id="CHEBI:15378"/>
        <dbReference type="ChEBI" id="CHEBI:16452"/>
        <dbReference type="ChEBI" id="CHEBI:16526"/>
        <dbReference type="EC" id="4.1.1.112"/>
    </reaction>
</comment>
<dbReference type="GO" id="GO:0047443">
    <property type="term" value="F:4-hydroxy-4-methyl-2-oxoglutarate aldolase activity"/>
    <property type="evidence" value="ECO:0007669"/>
    <property type="project" value="UniProtKB-EC"/>
</dbReference>
<dbReference type="Pfam" id="PF03737">
    <property type="entry name" value="RraA-like"/>
    <property type="match status" value="1"/>
</dbReference>
<dbReference type="NCBIfam" id="TIGR01935">
    <property type="entry name" value="NOT-MenG"/>
    <property type="match status" value="1"/>
</dbReference>
<dbReference type="EMBL" id="CP000302">
    <property type="protein sequence ID" value="ABE55308.1"/>
    <property type="molecule type" value="Genomic_DNA"/>
</dbReference>
<dbReference type="STRING" id="318161.Sden_2025"/>
<comment type="catalytic activity">
    <reaction evidence="1 10">
        <text>4-hydroxy-4-methyl-2-oxoglutarate = 2 pyruvate</text>
        <dbReference type="Rhea" id="RHEA:22748"/>
        <dbReference type="ChEBI" id="CHEBI:15361"/>
        <dbReference type="ChEBI" id="CHEBI:58276"/>
        <dbReference type="EC" id="4.1.3.17"/>
    </reaction>
</comment>
<comment type="similarity">
    <text evidence="3 10">Belongs to the class II aldolase/RraA-like family.</text>
</comment>
<evidence type="ECO:0000256" key="7">
    <source>
        <dbReference type="ARBA" id="ARBA00025046"/>
    </source>
</evidence>
<evidence type="ECO:0000256" key="2">
    <source>
        <dbReference type="ARBA" id="ARBA00001968"/>
    </source>
</evidence>
<feature type="binding site" evidence="9">
    <location>
        <position position="116"/>
    </location>
    <ligand>
        <name>Mg(2+)</name>
        <dbReference type="ChEBI" id="CHEBI:18420"/>
    </ligand>
</feature>
<dbReference type="NCBIfam" id="NF009134">
    <property type="entry name" value="PRK12487.1"/>
    <property type="match status" value="1"/>
</dbReference>
<sequence>MAQVSTPSSINSMIFGPEVDDLLPDLFDSYADKLQLVNETWCNYGGRTIFAGEVVTVSCFEDNSKVKAQLALPGVGKVLVVHGQGSFAKALLGDMIAKSALDNGWEGIVIYGCIRDAGAIAKMPIGVKALGVTPIKTQKRDLGELNVTLEIGQVSIKPGMMLYADLNGIAISESVLS</sequence>
<dbReference type="EC" id="4.1.3.17" evidence="10"/>
<dbReference type="EC" id="4.1.1.112" evidence="10"/>
<accession>Q12ML8</accession>
<name>Q12ML8_SHEDO</name>
<evidence type="ECO:0000256" key="1">
    <source>
        <dbReference type="ARBA" id="ARBA00001342"/>
    </source>
</evidence>
<feature type="binding site" evidence="9">
    <location>
        <position position="115"/>
    </location>
    <ligand>
        <name>substrate</name>
    </ligand>
</feature>
<reference evidence="11 12" key="1">
    <citation type="submission" date="2006-03" db="EMBL/GenBank/DDBJ databases">
        <title>Complete sequence of Shewanella denitrificans OS217.</title>
        <authorList>
            <consortium name="US DOE Joint Genome Institute"/>
            <person name="Copeland A."/>
            <person name="Lucas S."/>
            <person name="Lapidus A."/>
            <person name="Barry K."/>
            <person name="Detter J.C."/>
            <person name="Glavina del Rio T."/>
            <person name="Hammon N."/>
            <person name="Israni S."/>
            <person name="Dalin E."/>
            <person name="Tice H."/>
            <person name="Pitluck S."/>
            <person name="Brettin T."/>
            <person name="Bruce D."/>
            <person name="Han C."/>
            <person name="Tapia R."/>
            <person name="Gilna P."/>
            <person name="Kiss H."/>
            <person name="Schmutz J."/>
            <person name="Larimer F."/>
            <person name="Land M."/>
            <person name="Hauser L."/>
            <person name="Kyrpides N."/>
            <person name="Lykidis A."/>
            <person name="Richardson P."/>
        </authorList>
    </citation>
    <scope>NUCLEOTIDE SEQUENCE [LARGE SCALE GENOMIC DNA]</scope>
    <source>
        <strain evidence="12">OS217 / ATCC BAA-1090 / DSM 15013</strain>
    </source>
</reference>
<dbReference type="SUPFAM" id="SSF89562">
    <property type="entry name" value="RraA-like"/>
    <property type="match status" value="1"/>
</dbReference>
<dbReference type="eggNOG" id="COG0684">
    <property type="taxonomic scope" value="Bacteria"/>
</dbReference>
<organism evidence="11 12">
    <name type="scientific">Shewanella denitrificans (strain OS217 / ATCC BAA-1090 / DSM 15013)</name>
    <dbReference type="NCBI Taxonomy" id="318161"/>
    <lineage>
        <taxon>Bacteria</taxon>
        <taxon>Pseudomonadati</taxon>
        <taxon>Pseudomonadota</taxon>
        <taxon>Gammaproteobacteria</taxon>
        <taxon>Alteromonadales</taxon>
        <taxon>Shewanellaceae</taxon>
        <taxon>Shewanella</taxon>
    </lineage>
</organism>
<comment type="subunit">
    <text evidence="4 10">Homotrimer.</text>
</comment>
<evidence type="ECO:0000256" key="6">
    <source>
        <dbReference type="ARBA" id="ARBA00023239"/>
    </source>
</evidence>
<evidence type="ECO:0000256" key="3">
    <source>
        <dbReference type="ARBA" id="ARBA00008621"/>
    </source>
</evidence>
<dbReference type="Gene3D" id="3.50.30.40">
    <property type="entry name" value="Ribonuclease E inhibitor RraA/RraA-like"/>
    <property type="match status" value="1"/>
</dbReference>
<dbReference type="AlphaFoldDB" id="Q12ML8"/>
<protein>
    <recommendedName>
        <fullName evidence="10">4-hydroxy-4-methyl-2-oxoglutarate aldolase</fullName>
        <shortName evidence="10">HMG aldolase</shortName>
        <ecNumber evidence="10">4.1.1.112</ecNumber>
        <ecNumber evidence="10">4.1.3.17</ecNumber>
    </recommendedName>
    <alternativeName>
        <fullName evidence="10">Oxaloacetate decarboxylase</fullName>
    </alternativeName>
</protein>
<evidence type="ECO:0000256" key="8">
    <source>
        <dbReference type="ARBA" id="ARBA00047973"/>
    </source>
</evidence>
<evidence type="ECO:0000313" key="11">
    <source>
        <dbReference type="EMBL" id="ABE55308.1"/>
    </source>
</evidence>
<comment type="cofactor">
    <cofactor evidence="2 10">
        <name>a divalent metal cation</name>
        <dbReference type="ChEBI" id="CHEBI:60240"/>
    </cofactor>
</comment>
<evidence type="ECO:0000256" key="9">
    <source>
        <dbReference type="PIRSR" id="PIRSR605493-1"/>
    </source>
</evidence>